<dbReference type="Proteomes" id="UP000549052">
    <property type="component" value="Unassembled WGS sequence"/>
</dbReference>
<dbReference type="InterPro" id="IPR012495">
    <property type="entry name" value="TadE-like_dom"/>
</dbReference>
<sequence>MEFALIAPVMLLLFLGIVEVTNGFDVNKKLARAGTMVGDLVTQQQSIAKEKVADIMEIATSVLLPYQRDLPKITVTSINVDKDGKATVGWSLRKQGQTISTPYTSNSAIGIDPNLQIPDSTFVRVEMSISYIPLIAWTMKDPVTTSLGTSGTGIAMSKMLHGQARQGKGVVCTNC</sequence>
<evidence type="ECO:0000259" key="1">
    <source>
        <dbReference type="Pfam" id="PF07811"/>
    </source>
</evidence>
<comment type="caution">
    <text evidence="2">The sequence shown here is derived from an EMBL/GenBank/DDBJ whole genome shotgun (WGS) entry which is preliminary data.</text>
</comment>
<evidence type="ECO:0000313" key="2">
    <source>
        <dbReference type="EMBL" id="MBA8877295.1"/>
    </source>
</evidence>
<accession>A0A839EG74</accession>
<dbReference type="EMBL" id="JACGXN010000001">
    <property type="protein sequence ID" value="MBA8877295.1"/>
    <property type="molecule type" value="Genomic_DNA"/>
</dbReference>
<feature type="domain" description="TadE-like" evidence="1">
    <location>
        <begin position="2"/>
        <end position="31"/>
    </location>
</feature>
<reference evidence="2 3" key="1">
    <citation type="submission" date="2020-07" db="EMBL/GenBank/DDBJ databases">
        <title>Genomic Encyclopedia of Type Strains, Phase IV (KMG-V): Genome sequencing to study the core and pangenomes of soil and plant-associated prokaryotes.</title>
        <authorList>
            <person name="Whitman W."/>
        </authorList>
    </citation>
    <scope>NUCLEOTIDE SEQUENCE [LARGE SCALE GENOMIC DNA]</scope>
    <source>
        <strain evidence="2 3">AN3</strain>
    </source>
</reference>
<proteinExistence type="predicted"/>
<dbReference type="RefSeq" id="WP_182547983.1">
    <property type="nucleotide sequence ID" value="NZ_JACGXN010000001.1"/>
</dbReference>
<name>A0A839EG74_9HYPH</name>
<organism evidence="2 3">
    <name type="scientific">Phyllobacterium myrsinacearum</name>
    <dbReference type="NCBI Taxonomy" id="28101"/>
    <lineage>
        <taxon>Bacteria</taxon>
        <taxon>Pseudomonadati</taxon>
        <taxon>Pseudomonadota</taxon>
        <taxon>Alphaproteobacteria</taxon>
        <taxon>Hyphomicrobiales</taxon>
        <taxon>Phyllobacteriaceae</taxon>
        <taxon>Phyllobacterium</taxon>
    </lineage>
</organism>
<gene>
    <name evidence="2" type="ORF">FHW16_000977</name>
</gene>
<protein>
    <submittedName>
        <fullName evidence="2">Flp pilus assembly protein TadG</fullName>
    </submittedName>
</protein>
<evidence type="ECO:0000313" key="3">
    <source>
        <dbReference type="Proteomes" id="UP000549052"/>
    </source>
</evidence>
<dbReference type="Pfam" id="PF07811">
    <property type="entry name" value="TadE"/>
    <property type="match status" value="1"/>
</dbReference>
<keyword evidence="3" id="KW-1185">Reference proteome</keyword>
<dbReference type="AlphaFoldDB" id="A0A839EG74"/>